<keyword evidence="2 5" id="KW-0863">Zinc-finger</keyword>
<dbReference type="AlphaFoldDB" id="A0A8R1W8P2"/>
<dbReference type="KEGG" id="api:100572518"/>
<dbReference type="GeneID" id="100572518"/>
<dbReference type="InterPro" id="IPR036427">
    <property type="entry name" value="Bromodomain-like_sf"/>
</dbReference>
<feature type="coiled-coil region" evidence="7">
    <location>
        <begin position="126"/>
        <end position="160"/>
    </location>
</feature>
<evidence type="ECO:0000259" key="8">
    <source>
        <dbReference type="PROSITE" id="PS50014"/>
    </source>
</evidence>
<dbReference type="Pfam" id="PF00439">
    <property type="entry name" value="Bromodomain"/>
    <property type="match status" value="1"/>
</dbReference>
<evidence type="ECO:0000256" key="3">
    <source>
        <dbReference type="ARBA" id="ARBA00022833"/>
    </source>
</evidence>
<dbReference type="PANTHER" id="PTHR46386:SF7">
    <property type="entry name" value="SP110 NUCLEAR BODY PROTEIN"/>
    <property type="match status" value="1"/>
</dbReference>
<organism evidence="10 11">
    <name type="scientific">Acyrthosiphon pisum</name>
    <name type="common">Pea aphid</name>
    <dbReference type="NCBI Taxonomy" id="7029"/>
    <lineage>
        <taxon>Eukaryota</taxon>
        <taxon>Metazoa</taxon>
        <taxon>Ecdysozoa</taxon>
        <taxon>Arthropoda</taxon>
        <taxon>Hexapoda</taxon>
        <taxon>Insecta</taxon>
        <taxon>Pterygota</taxon>
        <taxon>Neoptera</taxon>
        <taxon>Paraneoptera</taxon>
        <taxon>Hemiptera</taxon>
        <taxon>Sternorrhyncha</taxon>
        <taxon>Aphidomorpha</taxon>
        <taxon>Aphidoidea</taxon>
        <taxon>Aphididae</taxon>
        <taxon>Macrosiphini</taxon>
        <taxon>Acyrthosiphon</taxon>
    </lineage>
</organism>
<sequence>MQLTGEPKMLSCLHLICKDCIGKENSVSGVECKCLTVTKGKLIDYPIESSNISINKDHNPNAIITYPMLEEFPMCPCYTDTHADVYCTECSILLCQFCHLHSHPNHNYKVLKNFRKEINSNMLLEKFKLESNNKNLDLSLKETEKQIRNLEIKKTAIYEEIDKETEMLHREINRRALEIKYLVDNCLIDTIGETYKHKHILKNLQNKNKYYIEIAKSVLSHNNLSDILNVSRLVLTQLENVNNIAINITEVTSKLVVDLQNNFYETMDNCISTIKEIGNIIASPVFSLSKTNSINTSSNVGQTTVNLQTQSIHPKSKCPFQSVEEDEVNTSGYFNMDTENVDSEPFNYVECSCCRQLAEQLVKCVNCKRSYHNHCHMPLIPENVIHERTPFSFWRCTMCEYPKMFSKILEDLRSTTYSVSIGEPGRKIIERILMELFCQNVDSVNFRDCPNKRICPLYYEKISNPITLNIIKDLLESNTYYTTLGHIINDLKQVFLNAMMFYHPNDGYYDSACRLLTSLNTMIDRWIPELNTKRK</sequence>
<dbReference type="SUPFAM" id="SSF47370">
    <property type="entry name" value="Bromodomain"/>
    <property type="match status" value="1"/>
</dbReference>
<dbReference type="SMART" id="SM00297">
    <property type="entry name" value="BROMO"/>
    <property type="match status" value="1"/>
</dbReference>
<protein>
    <submittedName>
        <fullName evidence="10">Uncharacterized protein</fullName>
    </submittedName>
</protein>
<dbReference type="Gene3D" id="1.20.920.10">
    <property type="entry name" value="Bromodomain-like"/>
    <property type="match status" value="1"/>
</dbReference>
<keyword evidence="3" id="KW-0862">Zinc</keyword>
<dbReference type="OrthoDB" id="1870062at2759"/>
<dbReference type="GO" id="GO:0000981">
    <property type="term" value="F:DNA-binding transcription factor activity, RNA polymerase II-specific"/>
    <property type="evidence" value="ECO:0007669"/>
    <property type="project" value="TreeGrafter"/>
</dbReference>
<feature type="domain" description="B box-type" evidence="9">
    <location>
        <begin position="70"/>
        <end position="111"/>
    </location>
</feature>
<name>A0A8R1W8P2_ACYPI</name>
<dbReference type="InterPro" id="IPR001487">
    <property type="entry name" value="Bromodomain"/>
</dbReference>
<dbReference type="GO" id="GO:0005634">
    <property type="term" value="C:nucleus"/>
    <property type="evidence" value="ECO:0007669"/>
    <property type="project" value="TreeGrafter"/>
</dbReference>
<dbReference type="RefSeq" id="XP_003244232.2">
    <property type="nucleotide sequence ID" value="XM_003244184.4"/>
</dbReference>
<dbReference type="CDD" id="cd15541">
    <property type="entry name" value="PHD_TIF1_like"/>
    <property type="match status" value="1"/>
</dbReference>
<evidence type="ECO:0000259" key="9">
    <source>
        <dbReference type="PROSITE" id="PS50119"/>
    </source>
</evidence>
<reference evidence="11" key="1">
    <citation type="submission" date="2010-06" db="EMBL/GenBank/DDBJ databases">
        <authorList>
            <person name="Jiang H."/>
            <person name="Abraham K."/>
            <person name="Ali S."/>
            <person name="Alsbrooks S.L."/>
            <person name="Anim B.N."/>
            <person name="Anosike U.S."/>
            <person name="Attaway T."/>
            <person name="Bandaranaike D.P."/>
            <person name="Battles P.K."/>
            <person name="Bell S.N."/>
            <person name="Bell A.V."/>
            <person name="Beltran B."/>
            <person name="Bickham C."/>
            <person name="Bustamante Y."/>
            <person name="Caleb T."/>
            <person name="Canada A."/>
            <person name="Cardenas V."/>
            <person name="Carter K."/>
            <person name="Chacko J."/>
            <person name="Chandrabose M.N."/>
            <person name="Chavez D."/>
            <person name="Chavez A."/>
            <person name="Chen L."/>
            <person name="Chu H.-S."/>
            <person name="Claassen K.J."/>
            <person name="Cockrell R."/>
            <person name="Collins M."/>
            <person name="Cooper J.A."/>
            <person name="Cree A."/>
            <person name="Curry S.M."/>
            <person name="Da Y."/>
            <person name="Dao M.D."/>
            <person name="Das B."/>
            <person name="Davila M.-L."/>
            <person name="Davy-Carroll L."/>
            <person name="Denson S."/>
            <person name="Dinh H."/>
            <person name="Ebong V.E."/>
            <person name="Edwards J.R."/>
            <person name="Egan A."/>
            <person name="El-Daye J."/>
            <person name="Escobedo L."/>
            <person name="Fernandez S."/>
            <person name="Fernando P.R."/>
            <person name="Flagg N."/>
            <person name="Forbes L.D."/>
            <person name="Fowler R.G."/>
            <person name="Fu Q."/>
            <person name="Gabisi R.A."/>
            <person name="Ganer J."/>
            <person name="Garbino Pronczuk A."/>
            <person name="Garcia R.M."/>
            <person name="Garner T."/>
            <person name="Garrett T.E."/>
            <person name="Gonzalez D.A."/>
            <person name="Hamid H."/>
            <person name="Hawkins E.S."/>
            <person name="Hirani K."/>
            <person name="Hogues M.E."/>
            <person name="Hollins B."/>
            <person name="Hsiao C.-H."/>
            <person name="Jabil R."/>
            <person name="James M.L."/>
            <person name="Jhangiani S.N."/>
            <person name="Johnson B."/>
            <person name="Johnson Q."/>
            <person name="Joshi V."/>
            <person name="Kalu J.B."/>
            <person name="Kam C."/>
            <person name="Kashfia A."/>
            <person name="Keebler J."/>
            <person name="Kisamo H."/>
            <person name="Kovar C.L."/>
            <person name="Lago L.A."/>
            <person name="Lai C.-Y."/>
            <person name="Laidlaw J."/>
            <person name="Lara F."/>
            <person name="Le T.-K."/>
            <person name="Lee S.L."/>
            <person name="Legall F.H."/>
            <person name="Lemon S.J."/>
            <person name="Lewis L.R."/>
            <person name="Li B."/>
            <person name="Liu Y."/>
            <person name="Liu Y.-S."/>
            <person name="Lopez J."/>
            <person name="Lozado R.J."/>
            <person name="Lu J."/>
            <person name="Madu R.C."/>
            <person name="Maheshwari M."/>
            <person name="Maheshwari R."/>
            <person name="Malloy K."/>
            <person name="Martinez E."/>
            <person name="Mathew T."/>
            <person name="Mercado I.C."/>
            <person name="Mercado C."/>
            <person name="Meyer B."/>
            <person name="Montgomery K."/>
            <person name="Morgan M.B."/>
            <person name="Munidasa M."/>
            <person name="Nazareth L.V."/>
            <person name="Nelson J."/>
            <person name="Ng B.M."/>
            <person name="Nguyen N.B."/>
            <person name="Nguyen P.Q."/>
            <person name="Nguyen T."/>
            <person name="Obregon M."/>
            <person name="Okwuonu G.O."/>
            <person name="Onwere C.G."/>
            <person name="Orozco G."/>
            <person name="Parra A."/>
            <person name="Patel S."/>
            <person name="Patil S."/>
            <person name="Perez A."/>
            <person name="Perez Y."/>
            <person name="Pham C."/>
            <person name="Primus E.L."/>
            <person name="Pu L.-L."/>
            <person name="Puazo M."/>
            <person name="Qin X."/>
            <person name="Quiroz J.B."/>
            <person name="Reese J."/>
            <person name="Richards S."/>
            <person name="Rives C.M."/>
            <person name="Robberts R."/>
            <person name="Ruiz S.J."/>
            <person name="Ruiz M.J."/>
            <person name="Santibanez J."/>
            <person name="Schneider B.W."/>
            <person name="Sisson I."/>
            <person name="Smith M."/>
            <person name="Sodergren E."/>
            <person name="Song X.-Z."/>
            <person name="Song B.B."/>
            <person name="Summersgill H."/>
            <person name="Thelus R."/>
            <person name="Thornton R.D."/>
            <person name="Trejos Z.Y."/>
            <person name="Usmani K."/>
            <person name="Vattathil S."/>
            <person name="Villasana D."/>
            <person name="Walker D.L."/>
            <person name="Wang S."/>
            <person name="Wang K."/>
            <person name="White C.S."/>
            <person name="Williams A.C."/>
            <person name="Williamson J."/>
            <person name="Wilson K."/>
            <person name="Woghiren I.O."/>
            <person name="Woodworth J.R."/>
            <person name="Worley K.C."/>
            <person name="Wright R.A."/>
            <person name="Wu W."/>
            <person name="Young L."/>
            <person name="Zhang L."/>
            <person name="Zhang J."/>
            <person name="Zhu Y."/>
            <person name="Muzny D.M."/>
            <person name="Weinstock G."/>
            <person name="Gibbs R.A."/>
        </authorList>
    </citation>
    <scope>NUCLEOTIDE SEQUENCE [LARGE SCALE GENOMIC DNA]</scope>
    <source>
        <strain evidence="11">LSR1</strain>
    </source>
</reference>
<evidence type="ECO:0000256" key="6">
    <source>
        <dbReference type="PROSITE-ProRule" id="PRU00035"/>
    </source>
</evidence>
<dbReference type="SUPFAM" id="SSF57903">
    <property type="entry name" value="FYVE/PHD zinc finger"/>
    <property type="match status" value="1"/>
</dbReference>
<dbReference type="Proteomes" id="UP000007819">
    <property type="component" value="Chromosome X"/>
</dbReference>
<dbReference type="InterPro" id="IPR013083">
    <property type="entry name" value="Znf_RING/FYVE/PHD"/>
</dbReference>
<dbReference type="Gene3D" id="3.30.40.10">
    <property type="entry name" value="Zinc/RING finger domain, C3HC4 (zinc finger)"/>
    <property type="match status" value="1"/>
</dbReference>
<keyword evidence="7" id="KW-0175">Coiled coil</keyword>
<reference evidence="10" key="2">
    <citation type="submission" date="2022-06" db="UniProtKB">
        <authorList>
            <consortium name="EnsemblMetazoa"/>
        </authorList>
    </citation>
    <scope>IDENTIFICATION</scope>
</reference>
<dbReference type="PROSITE" id="PS50119">
    <property type="entry name" value="ZF_BBOX"/>
    <property type="match status" value="1"/>
</dbReference>
<evidence type="ECO:0000313" key="10">
    <source>
        <dbReference type="EnsemblMetazoa" id="XP_003244232.2"/>
    </source>
</evidence>
<dbReference type="PROSITE" id="PS50014">
    <property type="entry name" value="BROMODOMAIN_2"/>
    <property type="match status" value="1"/>
</dbReference>
<accession>A0A8R1W8P2</accession>
<keyword evidence="4 6" id="KW-0103">Bromodomain</keyword>
<keyword evidence="1" id="KW-0479">Metal-binding</keyword>
<keyword evidence="11" id="KW-1185">Reference proteome</keyword>
<dbReference type="InterPro" id="IPR000315">
    <property type="entry name" value="Znf_B-box"/>
</dbReference>
<evidence type="ECO:0000313" key="11">
    <source>
        <dbReference type="Proteomes" id="UP000007819"/>
    </source>
</evidence>
<dbReference type="InterPro" id="IPR019786">
    <property type="entry name" value="Zinc_finger_PHD-type_CS"/>
</dbReference>
<evidence type="ECO:0000256" key="7">
    <source>
        <dbReference type="SAM" id="Coils"/>
    </source>
</evidence>
<dbReference type="CDD" id="cd04369">
    <property type="entry name" value="Bromodomain"/>
    <property type="match status" value="1"/>
</dbReference>
<evidence type="ECO:0000256" key="4">
    <source>
        <dbReference type="ARBA" id="ARBA00023117"/>
    </source>
</evidence>
<dbReference type="SUPFAM" id="SSF57845">
    <property type="entry name" value="B-box zinc-binding domain"/>
    <property type="match status" value="1"/>
</dbReference>
<proteinExistence type="predicted"/>
<dbReference type="InterPro" id="IPR043563">
    <property type="entry name" value="Sp110/Sp140/Sp140L-like"/>
</dbReference>
<dbReference type="PROSITE" id="PS01359">
    <property type="entry name" value="ZF_PHD_1"/>
    <property type="match status" value="1"/>
</dbReference>
<evidence type="ECO:0000256" key="1">
    <source>
        <dbReference type="ARBA" id="ARBA00022723"/>
    </source>
</evidence>
<evidence type="ECO:0000256" key="5">
    <source>
        <dbReference type="PROSITE-ProRule" id="PRU00024"/>
    </source>
</evidence>
<dbReference type="EnsemblMetazoa" id="XM_003244184.4">
    <property type="protein sequence ID" value="XP_003244232.2"/>
    <property type="gene ID" value="LOC100572518"/>
</dbReference>
<dbReference type="PANTHER" id="PTHR46386">
    <property type="entry name" value="NUCLEAR BODY PROTEIN SP140"/>
    <property type="match status" value="1"/>
</dbReference>
<dbReference type="GO" id="GO:0008270">
    <property type="term" value="F:zinc ion binding"/>
    <property type="evidence" value="ECO:0007669"/>
    <property type="project" value="UniProtKB-KW"/>
</dbReference>
<evidence type="ECO:0000256" key="2">
    <source>
        <dbReference type="ARBA" id="ARBA00022771"/>
    </source>
</evidence>
<feature type="domain" description="Bromo" evidence="8">
    <location>
        <begin position="446"/>
        <end position="509"/>
    </location>
</feature>
<dbReference type="InterPro" id="IPR011011">
    <property type="entry name" value="Znf_FYVE_PHD"/>
</dbReference>